<dbReference type="GO" id="GO:0009007">
    <property type="term" value="F:site-specific DNA-methyltransferase (adenine-specific) activity"/>
    <property type="evidence" value="ECO:0007669"/>
    <property type="project" value="UniProtKB-EC"/>
</dbReference>
<dbReference type="GO" id="GO:0032259">
    <property type="term" value="P:methylation"/>
    <property type="evidence" value="ECO:0007669"/>
    <property type="project" value="UniProtKB-KW"/>
</dbReference>
<gene>
    <name evidence="11" type="ORF">ACFSBW_19460</name>
</gene>
<dbReference type="InterPro" id="IPR046816">
    <property type="entry name" value="MmeI_Mtase"/>
</dbReference>
<organism evidence="11 12">
    <name type="scientific">Halohasta litorea</name>
    <dbReference type="NCBI Taxonomy" id="869891"/>
    <lineage>
        <taxon>Archaea</taxon>
        <taxon>Methanobacteriati</taxon>
        <taxon>Methanobacteriota</taxon>
        <taxon>Stenosarchaea group</taxon>
        <taxon>Halobacteria</taxon>
        <taxon>Halobacteriales</taxon>
        <taxon>Haloferacaceae</taxon>
        <taxon>Halohasta</taxon>
    </lineage>
</organism>
<dbReference type="InterPro" id="IPR029063">
    <property type="entry name" value="SAM-dependent_MTases_sf"/>
</dbReference>
<name>A0ABD6DFU1_9EURY</name>
<dbReference type="InterPro" id="IPR050953">
    <property type="entry name" value="N4_N6_ade-DNA_methylase"/>
</dbReference>
<evidence type="ECO:0000259" key="9">
    <source>
        <dbReference type="Pfam" id="PF07669"/>
    </source>
</evidence>
<dbReference type="EC" id="2.1.1.72" evidence="1"/>
<accession>A0ABD6DFU1</accession>
<evidence type="ECO:0000313" key="11">
    <source>
        <dbReference type="EMBL" id="MFD1644018.1"/>
    </source>
</evidence>
<protein>
    <recommendedName>
        <fullName evidence="1">site-specific DNA-methyltransferase (adenine-specific)</fullName>
        <ecNumber evidence="1">2.1.1.72</ecNumber>
    </recommendedName>
</protein>
<keyword evidence="12" id="KW-1185">Reference proteome</keyword>
<evidence type="ECO:0000313" key="12">
    <source>
        <dbReference type="Proteomes" id="UP001597052"/>
    </source>
</evidence>
<dbReference type="Pfam" id="PF20473">
    <property type="entry name" value="MmeI_Mtase"/>
    <property type="match status" value="1"/>
</dbReference>
<dbReference type="RefSeq" id="WP_256397945.1">
    <property type="nucleotide sequence ID" value="NZ_JANHDJ010000021.1"/>
</dbReference>
<keyword evidence="3" id="KW-0808">Transferase</keyword>
<dbReference type="Gene3D" id="3.40.50.150">
    <property type="entry name" value="Vaccinia Virus protein VP39"/>
    <property type="match status" value="2"/>
</dbReference>
<evidence type="ECO:0000256" key="3">
    <source>
        <dbReference type="ARBA" id="ARBA00022679"/>
    </source>
</evidence>
<dbReference type="EMBL" id="JBHUDM010000019">
    <property type="protein sequence ID" value="MFD1644018.1"/>
    <property type="molecule type" value="Genomic_DNA"/>
</dbReference>
<evidence type="ECO:0000256" key="2">
    <source>
        <dbReference type="ARBA" id="ARBA00022603"/>
    </source>
</evidence>
<dbReference type="PANTHER" id="PTHR33841">
    <property type="entry name" value="DNA METHYLTRANSFERASE YEEA-RELATED"/>
    <property type="match status" value="1"/>
</dbReference>
<dbReference type="SUPFAM" id="SSF53335">
    <property type="entry name" value="S-adenosyl-L-methionine-dependent methyltransferases"/>
    <property type="match status" value="1"/>
</dbReference>
<feature type="region of interest" description="Disordered" evidence="7">
    <location>
        <begin position="1141"/>
        <end position="1160"/>
    </location>
</feature>
<proteinExistence type="predicted"/>
<evidence type="ECO:0000256" key="1">
    <source>
        <dbReference type="ARBA" id="ARBA00011900"/>
    </source>
</evidence>
<comment type="catalytic activity">
    <reaction evidence="5">
        <text>a 2'-deoxyadenosine in DNA + S-adenosyl-L-methionine = an N(6)-methyl-2'-deoxyadenosine in DNA + S-adenosyl-L-homocysteine + H(+)</text>
        <dbReference type="Rhea" id="RHEA:15197"/>
        <dbReference type="Rhea" id="RHEA-COMP:12418"/>
        <dbReference type="Rhea" id="RHEA-COMP:12419"/>
        <dbReference type="ChEBI" id="CHEBI:15378"/>
        <dbReference type="ChEBI" id="CHEBI:57856"/>
        <dbReference type="ChEBI" id="CHEBI:59789"/>
        <dbReference type="ChEBI" id="CHEBI:90615"/>
        <dbReference type="ChEBI" id="CHEBI:90616"/>
        <dbReference type="EC" id="2.1.1.72"/>
    </reaction>
</comment>
<evidence type="ECO:0000256" key="6">
    <source>
        <dbReference type="SAM" id="Coils"/>
    </source>
</evidence>
<reference evidence="11 12" key="1">
    <citation type="journal article" date="2019" name="Int. J. Syst. Evol. Microbiol.">
        <title>The Global Catalogue of Microorganisms (GCM) 10K type strain sequencing project: providing services to taxonomists for standard genome sequencing and annotation.</title>
        <authorList>
            <consortium name="The Broad Institute Genomics Platform"/>
            <consortium name="The Broad Institute Genome Sequencing Center for Infectious Disease"/>
            <person name="Wu L."/>
            <person name="Ma J."/>
        </authorList>
    </citation>
    <scope>NUCLEOTIDE SEQUENCE [LARGE SCALE GENOMIC DNA]</scope>
    <source>
        <strain evidence="11 12">CGMCC 1.10593</strain>
    </source>
</reference>
<feature type="transmembrane region" description="Helical" evidence="8">
    <location>
        <begin position="1033"/>
        <end position="1056"/>
    </location>
</feature>
<keyword evidence="8" id="KW-0472">Membrane</keyword>
<evidence type="ECO:0000256" key="4">
    <source>
        <dbReference type="ARBA" id="ARBA00022691"/>
    </source>
</evidence>
<dbReference type="InterPro" id="IPR011639">
    <property type="entry name" value="MethylTrfase_TaqI-like_dom"/>
</dbReference>
<dbReference type="Proteomes" id="UP001597052">
    <property type="component" value="Unassembled WGS sequence"/>
</dbReference>
<dbReference type="AlphaFoldDB" id="A0ABD6DFU1"/>
<comment type="caution">
    <text evidence="11">The sequence shown here is derived from an EMBL/GenBank/DDBJ whole genome shotgun (WGS) entry which is preliminary data.</text>
</comment>
<keyword evidence="8" id="KW-1133">Transmembrane helix</keyword>
<evidence type="ECO:0000256" key="8">
    <source>
        <dbReference type="SAM" id="Phobius"/>
    </source>
</evidence>
<dbReference type="PRINTS" id="PR00507">
    <property type="entry name" value="N12N6MTFRASE"/>
</dbReference>
<keyword evidence="6" id="KW-0175">Coiled coil</keyword>
<dbReference type="PANTHER" id="PTHR33841:SF1">
    <property type="entry name" value="DNA METHYLTRANSFERASE A"/>
    <property type="match status" value="1"/>
</dbReference>
<keyword evidence="4" id="KW-0949">S-adenosyl-L-methionine</keyword>
<evidence type="ECO:0000259" key="10">
    <source>
        <dbReference type="Pfam" id="PF20473"/>
    </source>
</evidence>
<dbReference type="Pfam" id="PF07669">
    <property type="entry name" value="Eco57I"/>
    <property type="match status" value="1"/>
</dbReference>
<feature type="coiled-coil region" evidence="6">
    <location>
        <begin position="604"/>
        <end position="643"/>
    </location>
</feature>
<keyword evidence="8" id="KW-0812">Transmembrane</keyword>
<feature type="domain" description="MmeI-like DNA-methyltransferase" evidence="10">
    <location>
        <begin position="484"/>
        <end position="565"/>
    </location>
</feature>
<evidence type="ECO:0000256" key="5">
    <source>
        <dbReference type="ARBA" id="ARBA00047942"/>
    </source>
</evidence>
<feature type="domain" description="Type II methyltransferase M.TaqI-like" evidence="9">
    <location>
        <begin position="775"/>
        <end position="883"/>
    </location>
</feature>
<dbReference type="PROSITE" id="PS00092">
    <property type="entry name" value="N6_MTASE"/>
    <property type="match status" value="1"/>
</dbReference>
<evidence type="ECO:0000256" key="7">
    <source>
        <dbReference type="SAM" id="MobiDB-lite"/>
    </source>
</evidence>
<sequence>MSTVESLSEIEHHVHDVVEEYVDELNARLSTHDLESVLHGEKDDLTSRDLGSKPETHVQNNLIHPLLDAMGLSYTEEPYGGGGGGDSTRDIVWPDFELNDITEYTIGENKAPNNIEESHRQVLDYLDRRSIGADYAIATDGFCWRVYRVEQGGDTTEFPIVRRVNLRDLLCEIAQKKSYIAATTLNDVEIAEEIKRFTDLFEHDAFEQFVTQTAPQELRDSRQQDVEEFYQLYIEYLFGESEEYDESTCLMDDIRAPDGATDHEQRRFAVTLMNRLLFIKFLEKKDVVPKGTLIDRVTAYEENGEQFAGNFYETQIKPLFYDLFNRRRGERESKHQTGWFNDIPYLNGGLFRPNVDNEGNYRLEDRTLPDIIREVVEGERLSDPDGALDPAILGSVFEMTINHIGGEFGSQKDIGAYYTPGDVTDHITEKAVDPKVKEVVVGAFAEDYDDSVRQQMESYSLGEILQKVEEGQGWFGDPEATQRAYDNLGELRVVDPACGSGHFLTTAMEEIHRVRRGLLRGLNYGDAPSAEEDYESKKQLALNSIYGVDVDPIGVEIARLRVWLKIIEDEWREEFGRLPNIELNVVAGNSLVGLPVREEGQIQADVWDDNLDELVDLRQQYKNEDEEMEKSEVLDALNDIREDLDEEYLKRLTHTYESKIETAKEWLNVVDSIQGSTLHPTIESIQIRREDGEPLTGSQEERLESIGCRTYKYSARMNIQNRHEDLKEVDGRSTRSHASVRDEIVEELTELFEDGFVFSEVERQPVKYDLDQILGDPFHWIAEFPEVAAESEEGGHDVEFDIVVGNPPYGDIMGDADQLLTDGFKTGGMQDIAAHFVERQIQLLSNTGYFGNITTLKLIYRSNLKKLRDILRSQFRQLDIACFAHRPQQVFPNAIVRVAIMTGQRTDMDGVGTIRTSQFLQFNKENRQEIFNNISFKSVEGYELRDRIGGSADTDYEVIPKIGTDINISFLNSLKSKSDRIIADVEVDEETSNVIYRRRGGGYWLNAVPQNIHGEDATTIDDLYFDDELTQNIVFLIVNSSTFYVYWVIYGFFYVLNTGHITRFPIPEQETLEENANEINQLADELWNGMQEVHSGGSRDQFDMPALKPIINRIDDLFGELYGFDEDVVEYLKDYNSEYGRKGGDSEELSSYIDAEAADN</sequence>
<dbReference type="InterPro" id="IPR002052">
    <property type="entry name" value="DNA_methylase_N6_adenine_CS"/>
</dbReference>
<keyword evidence="2 11" id="KW-0489">Methyltransferase</keyword>